<evidence type="ECO:0000256" key="1">
    <source>
        <dbReference type="ARBA" id="ARBA00000822"/>
    </source>
</evidence>
<dbReference type="GO" id="GO:0006032">
    <property type="term" value="P:chitin catabolic process"/>
    <property type="evidence" value="ECO:0007669"/>
    <property type="project" value="UniProtKB-KW"/>
</dbReference>
<evidence type="ECO:0000313" key="11">
    <source>
        <dbReference type="EMBL" id="KAF2818160.1"/>
    </source>
</evidence>
<dbReference type="SMART" id="SM00636">
    <property type="entry name" value="Glyco_18"/>
    <property type="match status" value="1"/>
</dbReference>
<evidence type="ECO:0000256" key="9">
    <source>
        <dbReference type="SAM" id="SignalP"/>
    </source>
</evidence>
<dbReference type="InterPro" id="IPR001223">
    <property type="entry name" value="Glyco_hydro18_cat"/>
</dbReference>
<protein>
    <recommendedName>
        <fullName evidence="3">chitinase</fullName>
        <ecNumber evidence="3">3.2.1.14</ecNumber>
    </recommendedName>
</protein>
<dbReference type="Gene3D" id="3.20.20.80">
    <property type="entry name" value="Glycosidases"/>
    <property type="match status" value="1"/>
</dbReference>
<keyword evidence="6" id="KW-0119">Carbohydrate metabolism</keyword>
<evidence type="ECO:0000256" key="6">
    <source>
        <dbReference type="ARBA" id="ARBA00023277"/>
    </source>
</evidence>
<keyword evidence="5" id="KW-0146">Chitin degradation</keyword>
<keyword evidence="12" id="KW-1185">Reference proteome</keyword>
<evidence type="ECO:0000259" key="10">
    <source>
        <dbReference type="PROSITE" id="PS51910"/>
    </source>
</evidence>
<comment type="similarity">
    <text evidence="2">Belongs to the glycosyl hydrolase 18 family. Chitinase class V subfamily.</text>
</comment>
<accession>A0A6A6ZAU0</accession>
<evidence type="ECO:0000256" key="3">
    <source>
        <dbReference type="ARBA" id="ARBA00012729"/>
    </source>
</evidence>
<dbReference type="InterPro" id="IPR017853">
    <property type="entry name" value="GH"/>
</dbReference>
<dbReference type="SUPFAM" id="SSF54556">
    <property type="entry name" value="Chitinase insertion domain"/>
    <property type="match status" value="1"/>
</dbReference>
<dbReference type="Pfam" id="PF00704">
    <property type="entry name" value="Glyco_hydro_18"/>
    <property type="match status" value="1"/>
</dbReference>
<dbReference type="GO" id="GO:0005576">
    <property type="term" value="C:extracellular region"/>
    <property type="evidence" value="ECO:0007669"/>
    <property type="project" value="TreeGrafter"/>
</dbReference>
<dbReference type="CDD" id="cd06548">
    <property type="entry name" value="GH18_chitinase"/>
    <property type="match status" value="1"/>
</dbReference>
<organism evidence="11 12">
    <name type="scientific">Ophiobolus disseminans</name>
    <dbReference type="NCBI Taxonomy" id="1469910"/>
    <lineage>
        <taxon>Eukaryota</taxon>
        <taxon>Fungi</taxon>
        <taxon>Dikarya</taxon>
        <taxon>Ascomycota</taxon>
        <taxon>Pezizomycotina</taxon>
        <taxon>Dothideomycetes</taxon>
        <taxon>Pleosporomycetidae</taxon>
        <taxon>Pleosporales</taxon>
        <taxon>Pleosporineae</taxon>
        <taxon>Phaeosphaeriaceae</taxon>
        <taxon>Ophiobolus</taxon>
    </lineage>
</organism>
<keyword evidence="8" id="KW-0624">Polysaccharide degradation</keyword>
<dbReference type="PANTHER" id="PTHR11177:SF317">
    <property type="entry name" value="CHITINASE 12-RELATED"/>
    <property type="match status" value="1"/>
</dbReference>
<dbReference type="InterPro" id="IPR029070">
    <property type="entry name" value="Chitinase_insertion_sf"/>
</dbReference>
<keyword evidence="4 11" id="KW-0378">Hydrolase</keyword>
<name>A0A6A6ZAU0_9PLEO</name>
<evidence type="ECO:0000256" key="7">
    <source>
        <dbReference type="ARBA" id="ARBA00023295"/>
    </source>
</evidence>
<sequence length="428" mass="47249">MHLLLILAASLTTFPAATYCTTNTYKNVAYFANWAIYGRNFHPQDLNASALTHVLYAFANIQPDTGEVYLSDTWSDISKHYSTDSWNDHGLNVYGCVKQLFLQKKRNRNLKTLLSIGGWTFSKNFAQPASTDASRSRFASSAVQLLKDLGFDGVPTKYNIPNNLRYCNANSVSKDEAQAEDLVSLLAKTREHLNAYTKQHASNDSLLLTAAGPAGPTNYKILKLAAMDKHLDFWNLMAYDYSSFKDGVASHNSNWKASSSNPSSTPYNSDQPIFDYIAAGVPAKKIVVGVPLYGRSFANTNGPGSSFSGVGKGTWESGIYDYKDLPLPGTEISNDLSIAAGWTYNPTQQFMVSFDTPDTTLLKAEYIKAQNLGGAMWWELSGDKTDNYSLVSTFVKGIGGSSALEQSRNLLQYPDSIYENLRKNMQDE</sequence>
<dbReference type="FunFam" id="3.10.50.10:FF:000005">
    <property type="entry name" value="Endochitinase B1"/>
    <property type="match status" value="1"/>
</dbReference>
<feature type="domain" description="GH18" evidence="10">
    <location>
        <begin position="25"/>
        <end position="401"/>
    </location>
</feature>
<dbReference type="InterPro" id="IPR050314">
    <property type="entry name" value="Glycosyl_Hydrlase_18"/>
</dbReference>
<dbReference type="Proteomes" id="UP000799424">
    <property type="component" value="Unassembled WGS sequence"/>
</dbReference>
<dbReference type="PANTHER" id="PTHR11177">
    <property type="entry name" value="CHITINASE"/>
    <property type="match status" value="1"/>
</dbReference>
<dbReference type="Gene3D" id="3.10.50.10">
    <property type="match status" value="1"/>
</dbReference>
<keyword evidence="7" id="KW-0326">Glycosidase</keyword>
<reference evidence="11" key="1">
    <citation type="journal article" date="2020" name="Stud. Mycol.">
        <title>101 Dothideomycetes genomes: a test case for predicting lifestyles and emergence of pathogens.</title>
        <authorList>
            <person name="Haridas S."/>
            <person name="Albert R."/>
            <person name="Binder M."/>
            <person name="Bloem J."/>
            <person name="Labutti K."/>
            <person name="Salamov A."/>
            <person name="Andreopoulos B."/>
            <person name="Baker S."/>
            <person name="Barry K."/>
            <person name="Bills G."/>
            <person name="Bluhm B."/>
            <person name="Cannon C."/>
            <person name="Castanera R."/>
            <person name="Culley D."/>
            <person name="Daum C."/>
            <person name="Ezra D."/>
            <person name="Gonzalez J."/>
            <person name="Henrissat B."/>
            <person name="Kuo A."/>
            <person name="Liang C."/>
            <person name="Lipzen A."/>
            <person name="Lutzoni F."/>
            <person name="Magnuson J."/>
            <person name="Mondo S."/>
            <person name="Nolan M."/>
            <person name="Ohm R."/>
            <person name="Pangilinan J."/>
            <person name="Park H.-J."/>
            <person name="Ramirez L."/>
            <person name="Alfaro M."/>
            <person name="Sun H."/>
            <person name="Tritt A."/>
            <person name="Yoshinaga Y."/>
            <person name="Zwiers L.-H."/>
            <person name="Turgeon B."/>
            <person name="Goodwin S."/>
            <person name="Spatafora J."/>
            <person name="Crous P."/>
            <person name="Grigoriev I."/>
        </authorList>
    </citation>
    <scope>NUCLEOTIDE SEQUENCE</scope>
    <source>
        <strain evidence="11">CBS 113818</strain>
    </source>
</reference>
<dbReference type="EMBL" id="MU006258">
    <property type="protein sequence ID" value="KAF2818160.1"/>
    <property type="molecule type" value="Genomic_DNA"/>
</dbReference>
<proteinExistence type="inferred from homology"/>
<dbReference type="AlphaFoldDB" id="A0A6A6ZAU0"/>
<evidence type="ECO:0000256" key="8">
    <source>
        <dbReference type="ARBA" id="ARBA00023326"/>
    </source>
</evidence>
<dbReference type="OrthoDB" id="76388at2759"/>
<feature type="signal peptide" evidence="9">
    <location>
        <begin position="1"/>
        <end position="20"/>
    </location>
</feature>
<gene>
    <name evidence="11" type="ORF">CC86DRAFT_309719</name>
</gene>
<evidence type="ECO:0000256" key="4">
    <source>
        <dbReference type="ARBA" id="ARBA00022801"/>
    </source>
</evidence>
<dbReference type="InterPro" id="IPR011583">
    <property type="entry name" value="Chitinase_II/V-like_cat"/>
</dbReference>
<keyword evidence="9" id="KW-0732">Signal</keyword>
<dbReference type="GO" id="GO:0008843">
    <property type="term" value="F:endochitinase activity"/>
    <property type="evidence" value="ECO:0007669"/>
    <property type="project" value="UniProtKB-EC"/>
</dbReference>
<evidence type="ECO:0000256" key="5">
    <source>
        <dbReference type="ARBA" id="ARBA00023024"/>
    </source>
</evidence>
<dbReference type="GO" id="GO:0008061">
    <property type="term" value="F:chitin binding"/>
    <property type="evidence" value="ECO:0007669"/>
    <property type="project" value="InterPro"/>
</dbReference>
<evidence type="ECO:0000256" key="2">
    <source>
        <dbReference type="ARBA" id="ARBA00008682"/>
    </source>
</evidence>
<dbReference type="GO" id="GO:0000272">
    <property type="term" value="P:polysaccharide catabolic process"/>
    <property type="evidence" value="ECO:0007669"/>
    <property type="project" value="UniProtKB-KW"/>
</dbReference>
<comment type="catalytic activity">
    <reaction evidence="1">
        <text>Random endo-hydrolysis of N-acetyl-beta-D-glucosaminide (1-&gt;4)-beta-linkages in chitin and chitodextrins.</text>
        <dbReference type="EC" id="3.2.1.14"/>
    </reaction>
</comment>
<dbReference type="SUPFAM" id="SSF51445">
    <property type="entry name" value="(Trans)glycosidases"/>
    <property type="match status" value="1"/>
</dbReference>
<feature type="chain" id="PRO_5025443561" description="chitinase" evidence="9">
    <location>
        <begin position="21"/>
        <end position="428"/>
    </location>
</feature>
<evidence type="ECO:0000313" key="12">
    <source>
        <dbReference type="Proteomes" id="UP000799424"/>
    </source>
</evidence>
<dbReference type="PROSITE" id="PS51910">
    <property type="entry name" value="GH18_2"/>
    <property type="match status" value="1"/>
</dbReference>
<dbReference type="EC" id="3.2.1.14" evidence="3"/>